<accession>A0AAD8U8A4</accession>
<evidence type="ECO:0000313" key="8">
    <source>
        <dbReference type="Proteomes" id="UP001244207"/>
    </source>
</evidence>
<feature type="transmembrane region" description="Helical" evidence="6">
    <location>
        <begin position="6"/>
        <end position="24"/>
    </location>
</feature>
<gene>
    <name evidence="7" type="ORF">BDZ83DRAFT_643403</name>
</gene>
<feature type="transmembrane region" description="Helical" evidence="6">
    <location>
        <begin position="77"/>
        <end position="97"/>
    </location>
</feature>
<keyword evidence="4 6" id="KW-1133">Transmembrane helix</keyword>
<evidence type="ECO:0000256" key="4">
    <source>
        <dbReference type="ARBA" id="ARBA00022989"/>
    </source>
</evidence>
<name>A0AAD8U8A4_GLOAC</name>
<feature type="transmembrane region" description="Helical" evidence="6">
    <location>
        <begin position="239"/>
        <end position="264"/>
    </location>
</feature>
<dbReference type="InterPro" id="IPR045225">
    <property type="entry name" value="Uracil/uridine/allantoin_perm"/>
</dbReference>
<keyword evidence="3 6" id="KW-0812">Transmembrane</keyword>
<dbReference type="GO" id="GO:0015205">
    <property type="term" value="F:nucleobase transmembrane transporter activity"/>
    <property type="evidence" value="ECO:0007669"/>
    <property type="project" value="TreeGrafter"/>
</dbReference>
<reference evidence="7" key="1">
    <citation type="submission" date="2021-12" db="EMBL/GenBank/DDBJ databases">
        <title>Comparative genomics, transcriptomics and evolutionary studies reveal genomic signatures of adaptation to plant cell wall in hemibiotrophic fungi.</title>
        <authorList>
            <consortium name="DOE Joint Genome Institute"/>
            <person name="Baroncelli R."/>
            <person name="Diaz J.F."/>
            <person name="Benocci T."/>
            <person name="Peng M."/>
            <person name="Battaglia E."/>
            <person name="Haridas S."/>
            <person name="Andreopoulos W."/>
            <person name="Labutti K."/>
            <person name="Pangilinan J."/>
            <person name="Floch G.L."/>
            <person name="Makela M.R."/>
            <person name="Henrissat B."/>
            <person name="Grigoriev I.V."/>
            <person name="Crouch J.A."/>
            <person name="De Vries R.P."/>
            <person name="Sukno S.A."/>
            <person name="Thon M.R."/>
        </authorList>
    </citation>
    <scope>NUCLEOTIDE SEQUENCE</scope>
    <source>
        <strain evidence="7">CBS 112980</strain>
    </source>
</reference>
<dbReference type="Pfam" id="PF02133">
    <property type="entry name" value="Transp_cyt_pur"/>
    <property type="match status" value="1"/>
</dbReference>
<feature type="transmembrane region" description="Helical" evidence="6">
    <location>
        <begin position="186"/>
        <end position="209"/>
    </location>
</feature>
<dbReference type="EMBL" id="JAHMHS010000222">
    <property type="protein sequence ID" value="KAK1706755.1"/>
    <property type="molecule type" value="Genomic_DNA"/>
</dbReference>
<evidence type="ECO:0000256" key="3">
    <source>
        <dbReference type="ARBA" id="ARBA00022692"/>
    </source>
</evidence>
<sequence>MKVYDLISFILYFQLCLPLMWFSPENYRKPSLFASTTVVEAVFVLLIWSTARAGGGGPLLADVSKVSGIKPAQGGNLGWAFVAAVTANIGGIATHIWSQSDYTGYARKPGDPVLAQLIMVPIGTIFVACIGIICASCEATLYPNEGKESCYGSPTPSSLLCARTRLKFRRSGWGCVRQYRFMLSQFGMVAASNCVVAGIDLAALLPPWFTIRRGGYFTTVFVFVLVMQPSSLLNSASNFLTVVGSFNVFLGPLRGIMFADYFLIRKRTMELTDMYGDSPDSIYWYNRDWNLRAAVSWVLGAWMFIPGLAQRATAPSEVQAGWT</sequence>
<dbReference type="RefSeq" id="XP_060357883.1">
    <property type="nucleotide sequence ID" value="XM_060509671.1"/>
</dbReference>
<protein>
    <submittedName>
        <fullName evidence="7">Permease for cytosine/purines, uracil, thiamine, allantoin-domain-containing protein</fullName>
    </submittedName>
</protein>
<comment type="similarity">
    <text evidence="2">Belongs to the purine-cytosine permease (2.A.39) family.</text>
</comment>
<evidence type="ECO:0000256" key="6">
    <source>
        <dbReference type="SAM" id="Phobius"/>
    </source>
</evidence>
<dbReference type="Proteomes" id="UP001244207">
    <property type="component" value="Unassembled WGS sequence"/>
</dbReference>
<keyword evidence="8" id="KW-1185">Reference proteome</keyword>
<evidence type="ECO:0000256" key="2">
    <source>
        <dbReference type="ARBA" id="ARBA00008974"/>
    </source>
</evidence>
<keyword evidence="5 6" id="KW-0472">Membrane</keyword>
<organism evidence="7 8">
    <name type="scientific">Glomerella acutata</name>
    <name type="common">Colletotrichum acutatum</name>
    <dbReference type="NCBI Taxonomy" id="27357"/>
    <lineage>
        <taxon>Eukaryota</taxon>
        <taxon>Fungi</taxon>
        <taxon>Dikarya</taxon>
        <taxon>Ascomycota</taxon>
        <taxon>Pezizomycotina</taxon>
        <taxon>Sordariomycetes</taxon>
        <taxon>Hypocreomycetidae</taxon>
        <taxon>Glomerellales</taxon>
        <taxon>Glomerellaceae</taxon>
        <taxon>Colletotrichum</taxon>
        <taxon>Colletotrichum acutatum species complex</taxon>
    </lineage>
</organism>
<comment type="caution">
    <text evidence="7">The sequence shown here is derived from an EMBL/GenBank/DDBJ whole genome shotgun (WGS) entry which is preliminary data.</text>
</comment>
<dbReference type="GeneID" id="85393570"/>
<dbReference type="AlphaFoldDB" id="A0AAD8U8A4"/>
<dbReference type="Gene3D" id="1.10.4160.10">
    <property type="entry name" value="Hydantoin permease"/>
    <property type="match status" value="1"/>
</dbReference>
<proteinExistence type="inferred from homology"/>
<evidence type="ECO:0000256" key="1">
    <source>
        <dbReference type="ARBA" id="ARBA00004141"/>
    </source>
</evidence>
<feature type="transmembrane region" description="Helical" evidence="6">
    <location>
        <begin position="31"/>
        <end position="51"/>
    </location>
</feature>
<dbReference type="GO" id="GO:0005886">
    <property type="term" value="C:plasma membrane"/>
    <property type="evidence" value="ECO:0007669"/>
    <property type="project" value="TreeGrafter"/>
</dbReference>
<comment type="subcellular location">
    <subcellularLocation>
        <location evidence="1">Membrane</location>
        <topology evidence="1">Multi-pass membrane protein</topology>
    </subcellularLocation>
</comment>
<dbReference type="PANTHER" id="PTHR30618">
    <property type="entry name" value="NCS1 FAMILY PURINE/PYRIMIDINE TRANSPORTER"/>
    <property type="match status" value="1"/>
</dbReference>
<dbReference type="InterPro" id="IPR001248">
    <property type="entry name" value="Pur-cyt_permease"/>
</dbReference>
<evidence type="ECO:0000256" key="5">
    <source>
        <dbReference type="ARBA" id="ARBA00023136"/>
    </source>
</evidence>
<evidence type="ECO:0000313" key="7">
    <source>
        <dbReference type="EMBL" id="KAK1706755.1"/>
    </source>
</evidence>
<dbReference type="PANTHER" id="PTHR30618:SF15">
    <property type="entry name" value="NICOTINAMIDE RIBOSIDE TRANSPORTER 1-RELATED"/>
    <property type="match status" value="1"/>
</dbReference>
<feature type="transmembrane region" description="Helical" evidence="6">
    <location>
        <begin position="117"/>
        <end position="142"/>
    </location>
</feature>